<evidence type="ECO:0000256" key="3">
    <source>
        <dbReference type="ARBA" id="ARBA00022771"/>
    </source>
</evidence>
<feature type="domain" description="C2H2-type" evidence="6">
    <location>
        <begin position="81"/>
        <end position="103"/>
    </location>
</feature>
<dbReference type="Gene3D" id="3.30.160.60">
    <property type="entry name" value="Classic Zinc Finger"/>
    <property type="match status" value="2"/>
</dbReference>
<dbReference type="GO" id="GO:0005634">
    <property type="term" value="C:nucleus"/>
    <property type="evidence" value="ECO:0007669"/>
    <property type="project" value="TreeGrafter"/>
</dbReference>
<dbReference type="PROSITE" id="PS00028">
    <property type="entry name" value="ZINC_FINGER_C2H2_1"/>
    <property type="match status" value="3"/>
</dbReference>
<dbReference type="SMART" id="SM00355">
    <property type="entry name" value="ZnF_C2H2"/>
    <property type="match status" value="4"/>
</dbReference>
<organism evidence="7 8">
    <name type="scientific">Atta cephalotes</name>
    <name type="common">Leafcutter ant</name>
    <dbReference type="NCBI Taxonomy" id="12957"/>
    <lineage>
        <taxon>Eukaryota</taxon>
        <taxon>Metazoa</taxon>
        <taxon>Ecdysozoa</taxon>
        <taxon>Arthropoda</taxon>
        <taxon>Hexapoda</taxon>
        <taxon>Insecta</taxon>
        <taxon>Pterygota</taxon>
        <taxon>Neoptera</taxon>
        <taxon>Endopterygota</taxon>
        <taxon>Hymenoptera</taxon>
        <taxon>Apocrita</taxon>
        <taxon>Aculeata</taxon>
        <taxon>Formicoidea</taxon>
        <taxon>Formicidae</taxon>
        <taxon>Myrmicinae</taxon>
        <taxon>Atta</taxon>
    </lineage>
</organism>
<reference evidence="8" key="1">
    <citation type="journal article" date="2011" name="PLoS Genet.">
        <title>The genome sequence of the leaf-cutter ant Atta cephalotes reveals insights into its obligate symbiotic lifestyle.</title>
        <authorList>
            <person name="Suen G."/>
            <person name="Teiling C."/>
            <person name="Li L."/>
            <person name="Holt C."/>
            <person name="Abouheif E."/>
            <person name="Bornberg-Bauer E."/>
            <person name="Bouffard P."/>
            <person name="Caldera E.J."/>
            <person name="Cash E."/>
            <person name="Cavanaugh A."/>
            <person name="Denas O."/>
            <person name="Elhaik E."/>
            <person name="Fave M.J."/>
            <person name="Gadau J."/>
            <person name="Gibson J.D."/>
            <person name="Graur D."/>
            <person name="Grubbs K.J."/>
            <person name="Hagen D.E."/>
            <person name="Harkins T.T."/>
            <person name="Helmkampf M."/>
            <person name="Hu H."/>
            <person name="Johnson B.R."/>
            <person name="Kim J."/>
            <person name="Marsh S.E."/>
            <person name="Moeller J.A."/>
            <person name="Munoz-Torres M.C."/>
            <person name="Murphy M.C."/>
            <person name="Naughton M.C."/>
            <person name="Nigam S."/>
            <person name="Overson R."/>
            <person name="Rajakumar R."/>
            <person name="Reese J.T."/>
            <person name="Scott J.J."/>
            <person name="Smith C.R."/>
            <person name="Tao S."/>
            <person name="Tsutsui N.D."/>
            <person name="Viljakainen L."/>
            <person name="Wissler L."/>
            <person name="Yandell M.D."/>
            <person name="Zimmer F."/>
            <person name="Taylor J."/>
            <person name="Slater S.C."/>
            <person name="Clifton S.W."/>
            <person name="Warren W.C."/>
            <person name="Elsik C.G."/>
            <person name="Smith C.D."/>
            <person name="Weinstock G.M."/>
            <person name="Gerardo N.M."/>
            <person name="Currie C.R."/>
        </authorList>
    </citation>
    <scope>NUCLEOTIDE SEQUENCE [LARGE SCALE GENOMIC DNA]</scope>
</reference>
<dbReference type="InParanoid" id="A0A158NTH3"/>
<keyword evidence="2" id="KW-0677">Repeat</keyword>
<dbReference type="PANTHER" id="PTHR24379:SF127">
    <property type="entry name" value="BLOODY FINGERS-RELATED"/>
    <property type="match status" value="1"/>
</dbReference>
<keyword evidence="3 5" id="KW-0863">Zinc-finger</keyword>
<dbReference type="EMBL" id="ADTU01025894">
    <property type="status" value="NOT_ANNOTATED_CDS"/>
    <property type="molecule type" value="Genomic_DNA"/>
</dbReference>
<dbReference type="EnsemblMetazoa" id="XM_012205441.1">
    <property type="protein sequence ID" value="XP_012060831.1"/>
    <property type="gene ID" value="LOC105624081"/>
</dbReference>
<keyword evidence="1" id="KW-0479">Metal-binding</keyword>
<dbReference type="Pfam" id="PF13912">
    <property type="entry name" value="zf-C2H2_6"/>
    <property type="match status" value="1"/>
</dbReference>
<evidence type="ECO:0000313" key="7">
    <source>
        <dbReference type="EnsemblMetazoa" id="XP_012060831.1"/>
    </source>
</evidence>
<dbReference type="InterPro" id="IPR013087">
    <property type="entry name" value="Znf_C2H2_type"/>
</dbReference>
<dbReference type="GO" id="GO:0008270">
    <property type="term" value="F:zinc ion binding"/>
    <property type="evidence" value="ECO:0007669"/>
    <property type="project" value="UniProtKB-KW"/>
</dbReference>
<dbReference type="GO" id="GO:0000977">
    <property type="term" value="F:RNA polymerase II transcription regulatory region sequence-specific DNA binding"/>
    <property type="evidence" value="ECO:0007669"/>
    <property type="project" value="TreeGrafter"/>
</dbReference>
<dbReference type="KEGG" id="acep:105624081"/>
<dbReference type="AlphaFoldDB" id="A0A158NTH3"/>
<proteinExistence type="predicted"/>
<evidence type="ECO:0000256" key="2">
    <source>
        <dbReference type="ARBA" id="ARBA00022737"/>
    </source>
</evidence>
<dbReference type="Pfam" id="PF00096">
    <property type="entry name" value="zf-C2H2"/>
    <property type="match status" value="1"/>
</dbReference>
<feature type="domain" description="C2H2-type" evidence="6">
    <location>
        <begin position="106"/>
        <end position="129"/>
    </location>
</feature>
<dbReference type="SUPFAM" id="SSF57667">
    <property type="entry name" value="beta-beta-alpha zinc fingers"/>
    <property type="match status" value="1"/>
</dbReference>
<name>A0A158NTH3_ATTCE</name>
<keyword evidence="4" id="KW-0862">Zinc</keyword>
<evidence type="ECO:0000313" key="8">
    <source>
        <dbReference type="Proteomes" id="UP000005205"/>
    </source>
</evidence>
<dbReference type="Proteomes" id="UP000005205">
    <property type="component" value="Unassembled WGS sequence"/>
</dbReference>
<dbReference type="PANTHER" id="PTHR24379">
    <property type="entry name" value="KRAB AND ZINC FINGER DOMAIN-CONTAINING"/>
    <property type="match status" value="1"/>
</dbReference>
<dbReference type="PROSITE" id="PS50157">
    <property type="entry name" value="ZINC_FINGER_C2H2_2"/>
    <property type="match status" value="2"/>
</dbReference>
<evidence type="ECO:0000256" key="5">
    <source>
        <dbReference type="PROSITE-ProRule" id="PRU00042"/>
    </source>
</evidence>
<keyword evidence="8" id="KW-1185">Reference proteome</keyword>
<dbReference type="OrthoDB" id="3565419at2759"/>
<accession>A0A158NTH3</accession>
<dbReference type="InterPro" id="IPR036236">
    <property type="entry name" value="Znf_C2H2_sf"/>
</dbReference>
<protein>
    <recommendedName>
        <fullName evidence="6">C2H2-type domain-containing protein</fullName>
    </recommendedName>
</protein>
<dbReference type="GO" id="GO:0000981">
    <property type="term" value="F:DNA-binding transcription factor activity, RNA polymerase II-specific"/>
    <property type="evidence" value="ECO:0007669"/>
    <property type="project" value="TreeGrafter"/>
</dbReference>
<gene>
    <name evidence="7" type="primary">105624081</name>
</gene>
<evidence type="ECO:0000259" key="6">
    <source>
        <dbReference type="PROSITE" id="PS50157"/>
    </source>
</evidence>
<sequence length="144" mass="17355">MGAILSTNKESKDYHRSLCSIILCRNVCCKCNVHFKTKISLDEHMQGVHAETSYMCHYCNSISKTWFTFQQHIYAFHNDIVFCSYCYKAYSNYSSLFLHWKTHEPFECEICNDTFVTPQSLREHRIALHRNVPFQRMFFRRFRR</sequence>
<evidence type="ECO:0000256" key="1">
    <source>
        <dbReference type="ARBA" id="ARBA00022723"/>
    </source>
</evidence>
<reference evidence="7" key="2">
    <citation type="submission" date="2016-04" db="UniProtKB">
        <authorList>
            <consortium name="EnsemblMetazoa"/>
        </authorList>
    </citation>
    <scope>IDENTIFICATION</scope>
</reference>
<evidence type="ECO:0000256" key="4">
    <source>
        <dbReference type="ARBA" id="ARBA00022833"/>
    </source>
</evidence>